<dbReference type="Gene3D" id="3.30.390.60">
    <property type="entry name" value="Heat-inducible transcription repressor hrca homolog, domain 3"/>
    <property type="match status" value="1"/>
</dbReference>
<keyword evidence="2" id="KW-0805">Transcription regulation</keyword>
<dbReference type="InterPro" id="IPR002571">
    <property type="entry name" value="HrcA"/>
</dbReference>
<evidence type="ECO:0000259" key="4">
    <source>
        <dbReference type="Pfam" id="PF01628"/>
    </source>
</evidence>
<accession>A0A6J7D9Y4</accession>
<dbReference type="EMBL" id="CAFBLL010000079">
    <property type="protein sequence ID" value="CAB4866440.1"/>
    <property type="molecule type" value="Genomic_DNA"/>
</dbReference>
<dbReference type="SUPFAM" id="SSF55781">
    <property type="entry name" value="GAF domain-like"/>
    <property type="match status" value="1"/>
</dbReference>
<dbReference type="PANTHER" id="PTHR34824">
    <property type="entry name" value="HEAT-INDUCIBLE TRANSCRIPTION REPRESSOR HRCA"/>
    <property type="match status" value="1"/>
</dbReference>
<dbReference type="GO" id="GO:0045892">
    <property type="term" value="P:negative regulation of DNA-templated transcription"/>
    <property type="evidence" value="ECO:0007669"/>
    <property type="project" value="TreeGrafter"/>
</dbReference>
<dbReference type="Pfam" id="PF01628">
    <property type="entry name" value="HrcA"/>
    <property type="match status" value="1"/>
</dbReference>
<dbReference type="InterPro" id="IPR021153">
    <property type="entry name" value="HrcA_C"/>
</dbReference>
<protein>
    <submittedName>
        <fullName evidence="5">Unannotated protein</fullName>
    </submittedName>
</protein>
<evidence type="ECO:0000256" key="2">
    <source>
        <dbReference type="ARBA" id="ARBA00023015"/>
    </source>
</evidence>
<sequence>MQYPSLGKASVRHIELIAIDDKRLLLMLITDSGRIQQHVMEVASGYEASAVEKLRNFLNEKVAGKPLSSVNKTLRASKDEISAPLQALAGTVIPEVALLVDANSQEKILLAGTSNLAKRQGEFPGSISPVLEAIEEQVVLLKLISEMQADQHGVSLRIGRENTVDALSNTSVLVSGYENQGSEVAKVGVIGPTRMDYSSNIGAVRAVARYLTQSLGGL</sequence>
<dbReference type="AlphaFoldDB" id="A0A6J7D9Y4"/>
<keyword evidence="3" id="KW-0804">Transcription</keyword>
<dbReference type="Gene3D" id="3.30.450.40">
    <property type="match status" value="1"/>
</dbReference>
<proteinExistence type="predicted"/>
<name>A0A6J7D9Y4_9ZZZZ</name>
<dbReference type="InterPro" id="IPR029016">
    <property type="entry name" value="GAF-like_dom_sf"/>
</dbReference>
<evidence type="ECO:0000256" key="1">
    <source>
        <dbReference type="ARBA" id="ARBA00022491"/>
    </source>
</evidence>
<feature type="domain" description="Heat-inducible transcription repressor HrcA C-terminal" evidence="4">
    <location>
        <begin position="2"/>
        <end position="200"/>
    </location>
</feature>
<evidence type="ECO:0000313" key="5">
    <source>
        <dbReference type="EMBL" id="CAB4866440.1"/>
    </source>
</evidence>
<dbReference type="PANTHER" id="PTHR34824:SF1">
    <property type="entry name" value="HEAT-INDUCIBLE TRANSCRIPTION REPRESSOR HRCA"/>
    <property type="match status" value="1"/>
</dbReference>
<dbReference type="InterPro" id="IPR023120">
    <property type="entry name" value="WHTH_transcript_rep_HrcA_IDD"/>
</dbReference>
<dbReference type="GO" id="GO:0003677">
    <property type="term" value="F:DNA binding"/>
    <property type="evidence" value="ECO:0007669"/>
    <property type="project" value="InterPro"/>
</dbReference>
<organism evidence="5">
    <name type="scientific">freshwater metagenome</name>
    <dbReference type="NCBI Taxonomy" id="449393"/>
    <lineage>
        <taxon>unclassified sequences</taxon>
        <taxon>metagenomes</taxon>
        <taxon>ecological metagenomes</taxon>
    </lineage>
</organism>
<evidence type="ECO:0000256" key="3">
    <source>
        <dbReference type="ARBA" id="ARBA00023163"/>
    </source>
</evidence>
<reference evidence="5" key="1">
    <citation type="submission" date="2020-05" db="EMBL/GenBank/DDBJ databases">
        <authorList>
            <person name="Chiriac C."/>
            <person name="Salcher M."/>
            <person name="Ghai R."/>
            <person name="Kavagutti S V."/>
        </authorList>
    </citation>
    <scope>NUCLEOTIDE SEQUENCE</scope>
</reference>
<keyword evidence="1" id="KW-0678">Repressor</keyword>
<gene>
    <name evidence="5" type="ORF">UFOPK3389_00491</name>
</gene>